<dbReference type="PANTHER" id="PTHR42693">
    <property type="entry name" value="ARYLSULFATASE FAMILY MEMBER"/>
    <property type="match status" value="1"/>
</dbReference>
<dbReference type="InterPro" id="IPR050738">
    <property type="entry name" value="Sulfatase"/>
</dbReference>
<organism evidence="3 4">
    <name type="scientific">Haloquadratum walsbyi J07HQW2</name>
    <dbReference type="NCBI Taxonomy" id="1238425"/>
    <lineage>
        <taxon>Archaea</taxon>
        <taxon>Methanobacteriati</taxon>
        <taxon>Methanobacteriota</taxon>
        <taxon>Stenosarchaea group</taxon>
        <taxon>Halobacteria</taxon>
        <taxon>Halobacteriales</taxon>
        <taxon>Haloferacaceae</taxon>
        <taxon>Haloquadratum</taxon>
    </lineage>
</organism>
<dbReference type="Proteomes" id="UP000030710">
    <property type="component" value="Unassembled WGS sequence"/>
</dbReference>
<evidence type="ECO:0000313" key="3">
    <source>
        <dbReference type="EMBL" id="ERG95997.1"/>
    </source>
</evidence>
<comment type="similarity">
    <text evidence="1">Belongs to the sulfatase family.</text>
</comment>
<dbReference type="GO" id="GO:0004065">
    <property type="term" value="F:arylsulfatase activity"/>
    <property type="evidence" value="ECO:0007669"/>
    <property type="project" value="TreeGrafter"/>
</dbReference>
<protein>
    <submittedName>
        <fullName evidence="3">Arylsulfatase A related enzyme</fullName>
    </submittedName>
</protein>
<reference evidence="3 4" key="1">
    <citation type="journal article" date="2013" name="PLoS ONE">
        <title>Assembly-driven community genomics of a hypersaline microbial ecosystem.</title>
        <authorList>
            <person name="Podell S."/>
            <person name="Ugalde J.A."/>
            <person name="Narasingarao P."/>
            <person name="Banfield J.F."/>
            <person name="Heidelberg K.B."/>
            <person name="Allen E.E."/>
        </authorList>
    </citation>
    <scope>NUCLEOTIDE SEQUENCE [LARGE SCALE GENOMIC DNA]</scope>
    <source>
        <strain evidence="4">J07HQW2</strain>
    </source>
</reference>
<dbReference type="STRING" id="1238425.J07HQW2_02461"/>
<gene>
    <name evidence="3" type="ORF">J07HQW2_02461</name>
</gene>
<evidence type="ECO:0000259" key="2">
    <source>
        <dbReference type="Pfam" id="PF00884"/>
    </source>
</evidence>
<dbReference type="Pfam" id="PF00884">
    <property type="entry name" value="Sulfatase"/>
    <property type="match status" value="1"/>
</dbReference>
<dbReference type="RefSeq" id="WP_021055468.1">
    <property type="nucleotide sequence ID" value="NZ_KE356561.1"/>
</dbReference>
<sequence>MYTDLLVDWIDERTDGWAACINYMDAHLPYEPKAQFDEWDDGTARKLQNESDDQVWSFNSGKSPVWQMCGFESLYDGAIAQIDHEIGRLADTLKARNEWNDTLLIVTADHGEGFGEPSEIRPDAIITGHGAGIHELQLHVPLLVKFPGQRTGVTHDEPVSLTDTPDVVRAAVNGDWKTNEYVTDGPVLASSHGLEEPMEERASQFVDDLWLYNGDYRALYTGCGDHVKKEITWRNEYDSIVDVYNAQMNRVFR</sequence>
<dbReference type="AlphaFoldDB" id="U1PQG0"/>
<dbReference type="InterPro" id="IPR000917">
    <property type="entry name" value="Sulfatase_N"/>
</dbReference>
<feature type="domain" description="Sulfatase N-terminal" evidence="2">
    <location>
        <begin position="3"/>
        <end position="163"/>
    </location>
</feature>
<dbReference type="EMBL" id="KE356561">
    <property type="protein sequence ID" value="ERG95997.1"/>
    <property type="molecule type" value="Genomic_DNA"/>
</dbReference>
<dbReference type="SUPFAM" id="SSF53649">
    <property type="entry name" value="Alkaline phosphatase-like"/>
    <property type="match status" value="1"/>
</dbReference>
<dbReference type="Gene3D" id="3.40.720.10">
    <property type="entry name" value="Alkaline Phosphatase, subunit A"/>
    <property type="match status" value="1"/>
</dbReference>
<dbReference type="eggNOG" id="arCOG02789">
    <property type="taxonomic scope" value="Archaea"/>
</dbReference>
<dbReference type="HOGENOM" id="CLU_1100397_0_0_2"/>
<accession>U1PQG0</accession>
<name>U1PQG0_9EURY</name>
<proteinExistence type="inferred from homology"/>
<evidence type="ECO:0000256" key="1">
    <source>
        <dbReference type="ARBA" id="ARBA00008779"/>
    </source>
</evidence>
<feature type="non-terminal residue" evidence="3">
    <location>
        <position position="253"/>
    </location>
</feature>
<dbReference type="PANTHER" id="PTHR42693:SF33">
    <property type="entry name" value="ARYLSULFATASE"/>
    <property type="match status" value="1"/>
</dbReference>
<dbReference type="InterPro" id="IPR017850">
    <property type="entry name" value="Alkaline_phosphatase_core_sf"/>
</dbReference>
<evidence type="ECO:0000313" key="4">
    <source>
        <dbReference type="Proteomes" id="UP000030710"/>
    </source>
</evidence>